<comment type="similarity">
    <text evidence="1">Belongs to the ATP-dependent AMP-binding enzyme family.</text>
</comment>
<feature type="region of interest" description="Disordered" evidence="3">
    <location>
        <begin position="142"/>
        <end position="165"/>
    </location>
</feature>
<keyword evidence="2 6" id="KW-0436">Ligase</keyword>
<dbReference type="RefSeq" id="WP_098456419.1">
    <property type="nucleotide sequence ID" value="NZ_PDJG01000001.1"/>
</dbReference>
<evidence type="ECO:0000259" key="4">
    <source>
        <dbReference type="Pfam" id="PF00501"/>
    </source>
</evidence>
<evidence type="ECO:0000259" key="5">
    <source>
        <dbReference type="Pfam" id="PF13193"/>
    </source>
</evidence>
<dbReference type="InterPro" id="IPR042099">
    <property type="entry name" value="ANL_N_sf"/>
</dbReference>
<comment type="caution">
    <text evidence="6">The sequence shown here is derived from an EMBL/GenBank/DDBJ whole genome shotgun (WGS) entry which is preliminary data.</text>
</comment>
<dbReference type="PANTHER" id="PTHR43201">
    <property type="entry name" value="ACYL-COA SYNTHETASE"/>
    <property type="match status" value="1"/>
</dbReference>
<dbReference type="EMBL" id="PDJG01000001">
    <property type="protein sequence ID" value="PFG33638.1"/>
    <property type="molecule type" value="Genomic_DNA"/>
</dbReference>
<dbReference type="Pfam" id="PF00501">
    <property type="entry name" value="AMP-binding"/>
    <property type="match status" value="1"/>
</dbReference>
<dbReference type="Gene3D" id="3.30.300.30">
    <property type="match status" value="1"/>
</dbReference>
<reference evidence="6 7" key="1">
    <citation type="submission" date="2017-10" db="EMBL/GenBank/DDBJ databases">
        <title>Sequencing the genomes of 1000 actinobacteria strains.</title>
        <authorList>
            <person name="Klenk H.-P."/>
        </authorList>
    </citation>
    <scope>NUCLEOTIDE SEQUENCE [LARGE SCALE GENOMIC DNA]</scope>
    <source>
        <strain evidence="6 7">DSM 18966</strain>
    </source>
</reference>
<evidence type="ECO:0000256" key="2">
    <source>
        <dbReference type="ARBA" id="ARBA00022598"/>
    </source>
</evidence>
<dbReference type="PANTHER" id="PTHR43201:SF5">
    <property type="entry name" value="MEDIUM-CHAIN ACYL-COA LIGASE ACSF2, MITOCHONDRIAL"/>
    <property type="match status" value="1"/>
</dbReference>
<dbReference type="GO" id="GO:0006631">
    <property type="term" value="P:fatty acid metabolic process"/>
    <property type="evidence" value="ECO:0007669"/>
    <property type="project" value="TreeGrafter"/>
</dbReference>
<evidence type="ECO:0000313" key="6">
    <source>
        <dbReference type="EMBL" id="PFG33638.1"/>
    </source>
</evidence>
<sequence length="510" mass="52235">MPVAREVLAHARTAPGRVALALGSPAVADVTYAELARRVGSAAACLASGGPGVTGGPVGAGDVVSIAVGLAVPARQDLTRASESRSERWVQTLVVLLATDLLGAVPLVCDVGWGDHHREEVLGSVQPDRRVSVSVLCAQTGSRLPAQGPVPSPRSAGLTPAPRPDDLTWAGFTSGSTGRPRAVVRSRGSWTGSFAAVTALSRTTAGSTVLVPGDLSTSLYCFGAVHALSVGATLRPAPAPSDLGPGALASDVLHVTPAQLETALDALDALDGDGIPTSRTALVGGAGLAPAVRRRAEETGLHVVAYYGAAELSFVAVDTDGTGLRPFPGVEIDVRGEGDQDHGVVWVRSPWLASGYLAGEKGPLRRSDAWATVGDLAEPCTTDGPLVLRGRGTGAIAVGAATVLPEDVETVLATDLGMAEVAVLGTAHPRWGQVVTAVVVLAGTREDDEDDARLLARLERLAQGTLSAAQRPRRWFVAPSLPRTSGGKIARAAVAEGLAGYQRLRDGPQR</sequence>
<dbReference type="SUPFAM" id="SSF56801">
    <property type="entry name" value="Acetyl-CoA synthetase-like"/>
    <property type="match status" value="1"/>
</dbReference>
<evidence type="ECO:0000256" key="1">
    <source>
        <dbReference type="ARBA" id="ARBA00006432"/>
    </source>
</evidence>
<evidence type="ECO:0000313" key="7">
    <source>
        <dbReference type="Proteomes" id="UP000225548"/>
    </source>
</evidence>
<dbReference type="AlphaFoldDB" id="A0A2A9E3V7"/>
<dbReference type="Proteomes" id="UP000225548">
    <property type="component" value="Unassembled WGS sequence"/>
</dbReference>
<name>A0A2A9E3V7_9MICO</name>
<proteinExistence type="inferred from homology"/>
<feature type="domain" description="AMP-dependent synthetase/ligase" evidence="4">
    <location>
        <begin position="87"/>
        <end position="357"/>
    </location>
</feature>
<dbReference type="Gene3D" id="3.40.50.12780">
    <property type="entry name" value="N-terminal domain of ligase-like"/>
    <property type="match status" value="1"/>
</dbReference>
<accession>A0A2A9E3V7</accession>
<dbReference type="InterPro" id="IPR045851">
    <property type="entry name" value="AMP-bd_C_sf"/>
</dbReference>
<evidence type="ECO:0000256" key="3">
    <source>
        <dbReference type="SAM" id="MobiDB-lite"/>
    </source>
</evidence>
<dbReference type="GO" id="GO:0031956">
    <property type="term" value="F:medium-chain fatty acid-CoA ligase activity"/>
    <property type="evidence" value="ECO:0007669"/>
    <property type="project" value="TreeGrafter"/>
</dbReference>
<dbReference type="InterPro" id="IPR000873">
    <property type="entry name" value="AMP-dep_synth/lig_dom"/>
</dbReference>
<dbReference type="OrthoDB" id="5240965at2"/>
<dbReference type="InterPro" id="IPR025110">
    <property type="entry name" value="AMP-bd_C"/>
</dbReference>
<organism evidence="6 7">
    <name type="scientific">Sanguibacter antarcticus</name>
    <dbReference type="NCBI Taxonomy" id="372484"/>
    <lineage>
        <taxon>Bacteria</taxon>
        <taxon>Bacillati</taxon>
        <taxon>Actinomycetota</taxon>
        <taxon>Actinomycetes</taxon>
        <taxon>Micrococcales</taxon>
        <taxon>Sanguibacteraceae</taxon>
        <taxon>Sanguibacter</taxon>
    </lineage>
</organism>
<gene>
    <name evidence="6" type="ORF">ATL42_1518</name>
</gene>
<protein>
    <submittedName>
        <fullName evidence="6">Acyl-CoA synthetase (AMP-forming)/AMP-acid ligase II</fullName>
    </submittedName>
</protein>
<dbReference type="Pfam" id="PF13193">
    <property type="entry name" value="AMP-binding_C"/>
    <property type="match status" value="1"/>
</dbReference>
<keyword evidence="7" id="KW-1185">Reference proteome</keyword>
<feature type="domain" description="AMP-binding enzyme C-terminal" evidence="5">
    <location>
        <begin position="408"/>
        <end position="488"/>
    </location>
</feature>